<dbReference type="GO" id="GO:0007165">
    <property type="term" value="P:signal transduction"/>
    <property type="evidence" value="ECO:0007669"/>
    <property type="project" value="InterPro"/>
</dbReference>
<evidence type="ECO:0000313" key="6">
    <source>
        <dbReference type="Proteomes" id="UP001378188"/>
    </source>
</evidence>
<dbReference type="RefSeq" id="WP_340329269.1">
    <property type="nucleotide sequence ID" value="NZ_JAZHOF010000003.1"/>
</dbReference>
<feature type="transmembrane region" description="Helical" evidence="2">
    <location>
        <begin position="6"/>
        <end position="27"/>
    </location>
</feature>
<accession>A0AAW9RI29</accession>
<keyword evidence="2" id="KW-0812">Transmembrane</keyword>
<sequence>MLLRTRIIILVSAAFIVTFGALVLAGLQRERLAERPYAEIAIKGTEALWREILQSATDTLAELTDGAANDRLLADAVRDDDSTRIRTLAVGWTTPLIAAGELSDLQILDRDGRVLFASSHVAEPTRLLDLGTIRTVAEGAELSGIRQVSSDRFRIIVARPYRVSPAASALVLAVAAPVDSLLARFSRSLGATALLLNTRGRFIEGADNALWSALDLTLPQHIAAVTEAKQGDRIYAVTSVPLADLAAGSAGLLVTVQDATESLAALDRLTVLTVAGTLSALLLVLVGLYLYLRVVFRPLDRAVAVLGALSRGDTSAGLTKESDDEIGMIAEAVAGLRKSLTAFSDTRRQRELQRRRQERFIRRQMEALAETLEAGAREELLSDLRRIVAAASGRSEDGDESKSLDRLIREDDQLGPLAAVLQQMSGRVVEQHRRLSELIARLREALVRETELASLQQELSIARDLQRSVLPVEFPDRDSYSIFGMMESAREVGGDFYDFFERGDGHIAVVIADVSGKGVPAAFFMAICRTLLKTIALFETDPAVCVRQLNDLLSADNDQMMFVTLFFGIFDPETGRLQYVNAGHNPPFMVFADGRVAPLDRSLDIAVAVVEDTDFTNQELTFGPGDRLVMYTDGVTEAFDPAGEQFGEDRFMAVLADTASLPPPDAARSAVETIHVFEAGGDQSDDITLLIVERKA</sequence>
<dbReference type="SMART" id="SM00331">
    <property type="entry name" value="PP2C_SIG"/>
    <property type="match status" value="1"/>
</dbReference>
<keyword evidence="6" id="KW-1185">Reference proteome</keyword>
<dbReference type="PROSITE" id="PS51746">
    <property type="entry name" value="PPM_2"/>
    <property type="match status" value="1"/>
</dbReference>
<comment type="caution">
    <text evidence="5">The sequence shown here is derived from an EMBL/GenBank/DDBJ whole genome shotgun (WGS) entry which is preliminary data.</text>
</comment>
<proteinExistence type="predicted"/>
<dbReference type="InterPro" id="IPR001932">
    <property type="entry name" value="PPM-type_phosphatase-like_dom"/>
</dbReference>
<evidence type="ECO:0000256" key="2">
    <source>
        <dbReference type="SAM" id="Phobius"/>
    </source>
</evidence>
<keyword evidence="2" id="KW-0472">Membrane</keyword>
<keyword evidence="2" id="KW-1133">Transmembrane helix</keyword>
<gene>
    <name evidence="5" type="ORF">V3328_08805</name>
</gene>
<reference evidence="5 6" key="1">
    <citation type="submission" date="2024-02" db="EMBL/GenBank/DDBJ databases">
        <title>Genome analysis and characterization of Microbaculum marinisediminis sp. nov., isolated from marine sediment.</title>
        <authorList>
            <person name="Du Z.-J."/>
            <person name="Ye Y.-Q."/>
            <person name="Zhang Z.-R."/>
            <person name="Yuan S.-M."/>
            <person name="Zhang X.-Y."/>
        </authorList>
    </citation>
    <scope>NUCLEOTIDE SEQUENCE [LARGE SCALE GENOMIC DNA]</scope>
    <source>
        <strain evidence="5 6">SDUM1044001</strain>
    </source>
</reference>
<evidence type="ECO:0000259" key="3">
    <source>
        <dbReference type="PROSITE" id="PS50885"/>
    </source>
</evidence>
<dbReference type="Gene3D" id="3.60.40.10">
    <property type="entry name" value="PPM-type phosphatase domain"/>
    <property type="match status" value="1"/>
</dbReference>
<dbReference type="SUPFAM" id="SSF158472">
    <property type="entry name" value="HAMP domain-like"/>
    <property type="match status" value="1"/>
</dbReference>
<dbReference type="InterPro" id="IPR003660">
    <property type="entry name" value="HAMP_dom"/>
</dbReference>
<name>A0AAW9RI29_9HYPH</name>
<feature type="domain" description="HAMP" evidence="3">
    <location>
        <begin position="293"/>
        <end position="345"/>
    </location>
</feature>
<dbReference type="AlphaFoldDB" id="A0AAW9RI29"/>
<dbReference type="SUPFAM" id="SSF81606">
    <property type="entry name" value="PP2C-like"/>
    <property type="match status" value="1"/>
</dbReference>
<dbReference type="PANTHER" id="PTHR43156:SF2">
    <property type="entry name" value="STAGE II SPORULATION PROTEIN E"/>
    <property type="match status" value="1"/>
</dbReference>
<dbReference type="InterPro" id="IPR052016">
    <property type="entry name" value="Bact_Sigma-Reg"/>
</dbReference>
<dbReference type="PROSITE" id="PS50885">
    <property type="entry name" value="HAMP"/>
    <property type="match status" value="1"/>
</dbReference>
<evidence type="ECO:0000256" key="1">
    <source>
        <dbReference type="ARBA" id="ARBA00022801"/>
    </source>
</evidence>
<dbReference type="Pfam" id="PF00672">
    <property type="entry name" value="HAMP"/>
    <property type="match status" value="1"/>
</dbReference>
<dbReference type="Gene3D" id="6.10.340.10">
    <property type="match status" value="1"/>
</dbReference>
<dbReference type="InterPro" id="IPR036457">
    <property type="entry name" value="PPM-type-like_dom_sf"/>
</dbReference>
<evidence type="ECO:0000313" key="5">
    <source>
        <dbReference type="EMBL" id="MEJ8571570.1"/>
    </source>
</evidence>
<organism evidence="5 6">
    <name type="scientific">Microbaculum marinum</name>
    <dbReference type="NCBI Taxonomy" id="1764581"/>
    <lineage>
        <taxon>Bacteria</taxon>
        <taxon>Pseudomonadati</taxon>
        <taxon>Pseudomonadota</taxon>
        <taxon>Alphaproteobacteria</taxon>
        <taxon>Hyphomicrobiales</taxon>
        <taxon>Tepidamorphaceae</taxon>
        <taxon>Microbaculum</taxon>
    </lineage>
</organism>
<feature type="transmembrane region" description="Helical" evidence="2">
    <location>
        <begin position="269"/>
        <end position="292"/>
    </location>
</feature>
<dbReference type="GO" id="GO:0016020">
    <property type="term" value="C:membrane"/>
    <property type="evidence" value="ECO:0007669"/>
    <property type="project" value="InterPro"/>
</dbReference>
<dbReference type="PANTHER" id="PTHR43156">
    <property type="entry name" value="STAGE II SPORULATION PROTEIN E-RELATED"/>
    <property type="match status" value="1"/>
</dbReference>
<dbReference type="GO" id="GO:0016791">
    <property type="term" value="F:phosphatase activity"/>
    <property type="evidence" value="ECO:0007669"/>
    <property type="project" value="TreeGrafter"/>
</dbReference>
<evidence type="ECO:0000259" key="4">
    <source>
        <dbReference type="PROSITE" id="PS51746"/>
    </source>
</evidence>
<dbReference type="Pfam" id="PF07228">
    <property type="entry name" value="SpoIIE"/>
    <property type="match status" value="1"/>
</dbReference>
<dbReference type="EMBL" id="JAZHOF010000003">
    <property type="protein sequence ID" value="MEJ8571570.1"/>
    <property type="molecule type" value="Genomic_DNA"/>
</dbReference>
<dbReference type="SMART" id="SM00304">
    <property type="entry name" value="HAMP"/>
    <property type="match status" value="2"/>
</dbReference>
<feature type="domain" description="PPM-type phosphatase" evidence="4">
    <location>
        <begin position="479"/>
        <end position="694"/>
    </location>
</feature>
<dbReference type="Proteomes" id="UP001378188">
    <property type="component" value="Unassembled WGS sequence"/>
</dbReference>
<keyword evidence="1" id="KW-0378">Hydrolase</keyword>
<protein>
    <submittedName>
        <fullName evidence="5">PP2C family protein-serine/threonine phosphatase</fullName>
    </submittedName>
</protein>